<sequence>METISCKSGGRRRLAAAGQAEIYTGLPRGSAWGGSDGPFAAYAPRTISGDALPGRLVAAHTDADCEQAYWRRHFRGRPYASAFCLLEDYGPAYRYGWESRCRYDIDEFDSVEPELAQGWYERRGGSMLIWRAAMPAAKDAWQRVTDRCKAADRGCP</sequence>
<keyword evidence="2" id="KW-1185">Reference proteome</keyword>
<evidence type="ECO:0000313" key="1">
    <source>
        <dbReference type="EMBL" id="QDU89236.1"/>
    </source>
</evidence>
<reference evidence="1 2" key="1">
    <citation type="submission" date="2019-02" db="EMBL/GenBank/DDBJ databases">
        <title>Deep-cultivation of Planctomycetes and their phenomic and genomic characterization uncovers novel biology.</title>
        <authorList>
            <person name="Wiegand S."/>
            <person name="Jogler M."/>
            <person name="Boedeker C."/>
            <person name="Pinto D."/>
            <person name="Vollmers J."/>
            <person name="Rivas-Marin E."/>
            <person name="Kohn T."/>
            <person name="Peeters S.H."/>
            <person name="Heuer A."/>
            <person name="Rast P."/>
            <person name="Oberbeckmann S."/>
            <person name="Bunk B."/>
            <person name="Jeske O."/>
            <person name="Meyerdierks A."/>
            <person name="Storesund J.E."/>
            <person name="Kallscheuer N."/>
            <person name="Luecker S."/>
            <person name="Lage O.M."/>
            <person name="Pohl T."/>
            <person name="Merkel B.J."/>
            <person name="Hornburger P."/>
            <person name="Mueller R.-W."/>
            <person name="Bruemmer F."/>
            <person name="Labrenz M."/>
            <person name="Spormann A.M."/>
            <person name="Op den Camp H."/>
            <person name="Overmann J."/>
            <person name="Amann R."/>
            <person name="Jetten M.S.M."/>
            <person name="Mascher T."/>
            <person name="Medema M.H."/>
            <person name="Devos D.P."/>
            <person name="Kaster A.-K."/>
            <person name="Ovreas L."/>
            <person name="Rohde M."/>
            <person name="Galperin M.Y."/>
            <person name="Jogler C."/>
        </authorList>
    </citation>
    <scope>NUCLEOTIDE SEQUENCE [LARGE SCALE GENOMIC DNA]</scope>
    <source>
        <strain evidence="1 2">Pla175</strain>
    </source>
</reference>
<proteinExistence type="predicted"/>
<organism evidence="1 2">
    <name type="scientific">Pirellulimonas nuda</name>
    <dbReference type="NCBI Taxonomy" id="2528009"/>
    <lineage>
        <taxon>Bacteria</taxon>
        <taxon>Pseudomonadati</taxon>
        <taxon>Planctomycetota</taxon>
        <taxon>Planctomycetia</taxon>
        <taxon>Pirellulales</taxon>
        <taxon>Lacipirellulaceae</taxon>
        <taxon>Pirellulimonas</taxon>
    </lineage>
</organism>
<dbReference type="AlphaFoldDB" id="A0A518DCT3"/>
<dbReference type="EMBL" id="CP036291">
    <property type="protein sequence ID" value="QDU89236.1"/>
    <property type="molecule type" value="Genomic_DNA"/>
</dbReference>
<gene>
    <name evidence="1" type="ORF">Pla175_26230</name>
</gene>
<dbReference type="OrthoDB" id="282393at2"/>
<dbReference type="Proteomes" id="UP000317429">
    <property type="component" value="Chromosome"/>
</dbReference>
<protein>
    <submittedName>
        <fullName evidence="1">Uncharacterized protein</fullName>
    </submittedName>
</protein>
<accession>A0A518DCT3</accession>
<name>A0A518DCT3_9BACT</name>
<dbReference type="KEGG" id="pnd:Pla175_26230"/>
<dbReference type="RefSeq" id="WP_145285361.1">
    <property type="nucleotide sequence ID" value="NZ_CP036291.1"/>
</dbReference>
<evidence type="ECO:0000313" key="2">
    <source>
        <dbReference type="Proteomes" id="UP000317429"/>
    </source>
</evidence>